<evidence type="ECO:0000313" key="3">
    <source>
        <dbReference type="EMBL" id="KCV81018.1"/>
    </source>
</evidence>
<feature type="transmembrane region" description="Helical" evidence="2">
    <location>
        <begin position="57"/>
        <end position="76"/>
    </location>
</feature>
<dbReference type="Proteomes" id="UP000024836">
    <property type="component" value="Unassembled WGS sequence"/>
</dbReference>
<dbReference type="EMBL" id="AQQY01000012">
    <property type="protein sequence ID" value="KCV81018.1"/>
    <property type="molecule type" value="Genomic_DNA"/>
</dbReference>
<evidence type="ECO:0000256" key="1">
    <source>
        <dbReference type="SAM" id="MobiDB-lite"/>
    </source>
</evidence>
<evidence type="ECO:0000256" key="2">
    <source>
        <dbReference type="SAM" id="Phobius"/>
    </source>
</evidence>
<keyword evidence="2" id="KW-1133">Transmembrane helix</keyword>
<keyword evidence="2" id="KW-0472">Membrane</keyword>
<gene>
    <name evidence="3" type="ORF">ATO10_14489</name>
</gene>
<reference evidence="3 4" key="1">
    <citation type="submission" date="2013-04" db="EMBL/GenBank/DDBJ databases">
        <title>Shimia sp. 22II-S11-Z10 Genome Sequencing.</title>
        <authorList>
            <person name="Lai Q."/>
            <person name="Li G."/>
            <person name="Shao Z."/>
        </authorList>
    </citation>
    <scope>NUCLEOTIDE SEQUENCE [LARGE SCALE GENOMIC DNA]</scope>
    <source>
        <strain evidence="4">22II-S11-Z10</strain>
    </source>
</reference>
<proteinExistence type="predicted"/>
<feature type="transmembrane region" description="Helical" evidence="2">
    <location>
        <begin position="34"/>
        <end position="51"/>
    </location>
</feature>
<dbReference type="AlphaFoldDB" id="A0A058ZHE6"/>
<feature type="compositionally biased region" description="Polar residues" evidence="1">
    <location>
        <begin position="160"/>
        <end position="169"/>
    </location>
</feature>
<feature type="transmembrane region" description="Helical" evidence="2">
    <location>
        <begin position="136"/>
        <end position="157"/>
    </location>
</feature>
<name>A0A058ZHE6_9RHOB</name>
<dbReference type="OrthoDB" id="7873216at2"/>
<keyword evidence="2" id="KW-0812">Transmembrane</keyword>
<dbReference type="RefSeq" id="WP_035252919.1">
    <property type="nucleotide sequence ID" value="NZ_AQQY01000012.1"/>
</dbReference>
<evidence type="ECO:0000313" key="4">
    <source>
        <dbReference type="Proteomes" id="UP000024836"/>
    </source>
</evidence>
<accession>A0A058ZHE6</accession>
<organism evidence="3 4">
    <name type="scientific">Actibacterium atlanticum</name>
    <dbReference type="NCBI Taxonomy" id="1461693"/>
    <lineage>
        <taxon>Bacteria</taxon>
        <taxon>Pseudomonadati</taxon>
        <taxon>Pseudomonadota</taxon>
        <taxon>Alphaproteobacteria</taxon>
        <taxon>Rhodobacterales</taxon>
        <taxon>Roseobacteraceae</taxon>
        <taxon>Actibacterium</taxon>
    </lineage>
</organism>
<sequence>MNDNQKRIVVEALRHSEVHLTELSSIASAADQRAIGFAGFSGVVATALLGFAELTPFPAISILGSFGLILGSIMAAQSTSPRSFHIPGHRWECWKEHVADNDDYYSVLISQAEENDIRITDNFASLDESASQFRNAMSVVVFTFLMTILIQAIGMLGTTTDQETEQSGESARPALSHVSNL</sequence>
<feature type="region of interest" description="Disordered" evidence="1">
    <location>
        <begin position="160"/>
        <end position="181"/>
    </location>
</feature>
<protein>
    <submittedName>
        <fullName evidence="3">Uncharacterized protein</fullName>
    </submittedName>
</protein>
<comment type="caution">
    <text evidence="3">The sequence shown here is derived from an EMBL/GenBank/DDBJ whole genome shotgun (WGS) entry which is preliminary data.</text>
</comment>
<keyword evidence="4" id="KW-1185">Reference proteome</keyword>